<sequence>MIREHESERYLGVMINPRKGIIMPPIQKMGLQPWAILTAGCLGLLIGPRYLSPNTEYQSDGIQVNRRTTDPLDCPLCEKKLLTHLDKHLLETHGLTALEEREPLIRHAKKLAIAREFSWMRACNPQEPLVSTLRLCSLDEGPLGQLPGEESPGCDGSGPSGHQCKCVELERRVEALEAVAECGDTLATIHGEGGAHG</sequence>
<keyword evidence="2" id="KW-1185">Reference proteome</keyword>
<comment type="caution">
    <text evidence="1">The sequence shown here is derived from an EMBL/GenBank/DDBJ whole genome shotgun (WGS) entry which is preliminary data.</text>
</comment>
<evidence type="ECO:0000313" key="1">
    <source>
        <dbReference type="EMBL" id="KAI3361589.1"/>
    </source>
</evidence>
<dbReference type="Proteomes" id="UP000831701">
    <property type="component" value="Chromosome 16"/>
</dbReference>
<gene>
    <name evidence="1" type="ORF">L3Q82_013730</name>
</gene>
<reference evidence="1" key="1">
    <citation type="submission" date="2022-04" db="EMBL/GenBank/DDBJ databases">
        <title>Jade perch genome.</title>
        <authorList>
            <person name="Chao B."/>
        </authorList>
    </citation>
    <scope>NUCLEOTIDE SEQUENCE</scope>
    <source>
        <strain evidence="1">CB-2022</strain>
    </source>
</reference>
<dbReference type="EMBL" id="CM041546">
    <property type="protein sequence ID" value="KAI3361589.1"/>
    <property type="molecule type" value="Genomic_DNA"/>
</dbReference>
<proteinExistence type="predicted"/>
<evidence type="ECO:0000313" key="2">
    <source>
        <dbReference type="Proteomes" id="UP000831701"/>
    </source>
</evidence>
<protein>
    <submittedName>
        <fullName evidence="1">Uncharacterized protein</fullName>
    </submittedName>
</protein>
<name>A0ACB8W1H4_9TELE</name>
<accession>A0ACB8W1H4</accession>
<organism evidence="1 2">
    <name type="scientific">Scortum barcoo</name>
    <name type="common">barcoo grunter</name>
    <dbReference type="NCBI Taxonomy" id="214431"/>
    <lineage>
        <taxon>Eukaryota</taxon>
        <taxon>Metazoa</taxon>
        <taxon>Chordata</taxon>
        <taxon>Craniata</taxon>
        <taxon>Vertebrata</taxon>
        <taxon>Euteleostomi</taxon>
        <taxon>Actinopterygii</taxon>
        <taxon>Neopterygii</taxon>
        <taxon>Teleostei</taxon>
        <taxon>Neoteleostei</taxon>
        <taxon>Acanthomorphata</taxon>
        <taxon>Eupercaria</taxon>
        <taxon>Centrarchiformes</taxon>
        <taxon>Terapontoidei</taxon>
        <taxon>Terapontidae</taxon>
        <taxon>Scortum</taxon>
    </lineage>
</organism>